<feature type="signal peptide" evidence="7">
    <location>
        <begin position="1"/>
        <end position="20"/>
    </location>
</feature>
<dbReference type="InterPro" id="IPR029047">
    <property type="entry name" value="HSP70_peptide-bd_sf"/>
</dbReference>
<dbReference type="Gene3D" id="2.60.34.10">
    <property type="entry name" value="Substrate Binding Domain Of DNAk, Chain A, domain 1"/>
    <property type="match status" value="1"/>
</dbReference>
<feature type="chain" id="PRO_5013029401" evidence="7">
    <location>
        <begin position="21"/>
        <end position="689"/>
    </location>
</feature>
<dbReference type="PANTHER" id="PTHR19375">
    <property type="entry name" value="HEAT SHOCK PROTEIN 70KDA"/>
    <property type="match status" value="1"/>
</dbReference>
<dbReference type="AlphaFoldDB" id="A0A1Z5K3Y6"/>
<dbReference type="SUPFAM" id="SSF100934">
    <property type="entry name" value="Heat shock protein 70kD (HSP70), C-terminal subdomain"/>
    <property type="match status" value="1"/>
</dbReference>
<dbReference type="NCBIfam" id="NF001413">
    <property type="entry name" value="PRK00290.1"/>
    <property type="match status" value="1"/>
</dbReference>
<evidence type="ECO:0000256" key="7">
    <source>
        <dbReference type="SAM" id="SignalP"/>
    </source>
</evidence>
<reference evidence="8 9" key="1">
    <citation type="journal article" date="2015" name="Plant Cell">
        <title>Oil accumulation by the oleaginous diatom Fistulifera solaris as revealed by the genome and transcriptome.</title>
        <authorList>
            <person name="Tanaka T."/>
            <person name="Maeda Y."/>
            <person name="Veluchamy A."/>
            <person name="Tanaka M."/>
            <person name="Abida H."/>
            <person name="Marechal E."/>
            <person name="Bowler C."/>
            <person name="Muto M."/>
            <person name="Sunaga Y."/>
            <person name="Tanaka M."/>
            <person name="Yoshino T."/>
            <person name="Taniguchi T."/>
            <person name="Fukuda Y."/>
            <person name="Nemoto M."/>
            <person name="Matsumoto M."/>
            <person name="Wong P.S."/>
            <person name="Aburatani S."/>
            <person name="Fujibuchi W."/>
        </authorList>
    </citation>
    <scope>NUCLEOTIDE SEQUENCE [LARGE SCALE GENOMIC DNA]</scope>
    <source>
        <strain evidence="8 9">JPCC DA0580</strain>
    </source>
</reference>
<dbReference type="Gene3D" id="1.20.1270.10">
    <property type="match status" value="1"/>
</dbReference>
<dbReference type="FunFam" id="2.60.34.10:FF:000002">
    <property type="entry name" value="Heat shock 70 kDa"/>
    <property type="match status" value="1"/>
</dbReference>
<evidence type="ECO:0000313" key="8">
    <source>
        <dbReference type="EMBL" id="GAX20919.1"/>
    </source>
</evidence>
<dbReference type="Pfam" id="PF00012">
    <property type="entry name" value="HSP70"/>
    <property type="match status" value="1"/>
</dbReference>
<dbReference type="SUPFAM" id="SSF53067">
    <property type="entry name" value="Actin-like ATPase domain"/>
    <property type="match status" value="2"/>
</dbReference>
<dbReference type="OrthoDB" id="2401965at2759"/>
<organism evidence="8 9">
    <name type="scientific">Fistulifera solaris</name>
    <name type="common">Oleaginous diatom</name>
    <dbReference type="NCBI Taxonomy" id="1519565"/>
    <lineage>
        <taxon>Eukaryota</taxon>
        <taxon>Sar</taxon>
        <taxon>Stramenopiles</taxon>
        <taxon>Ochrophyta</taxon>
        <taxon>Bacillariophyta</taxon>
        <taxon>Bacillariophyceae</taxon>
        <taxon>Bacillariophycidae</taxon>
        <taxon>Naviculales</taxon>
        <taxon>Naviculaceae</taxon>
        <taxon>Fistulifera</taxon>
    </lineage>
</organism>
<comment type="similarity">
    <text evidence="4">Belongs to the heat shock protein 70 family.</text>
</comment>
<dbReference type="Gene3D" id="3.30.420.40">
    <property type="match status" value="2"/>
</dbReference>
<dbReference type="InterPro" id="IPR013126">
    <property type="entry name" value="Hsp_70_fam"/>
</dbReference>
<evidence type="ECO:0000256" key="6">
    <source>
        <dbReference type="SAM" id="MobiDB-lite"/>
    </source>
</evidence>
<dbReference type="InParanoid" id="A0A1Z5K3Y6"/>
<dbReference type="PROSITE" id="PS01036">
    <property type="entry name" value="HSP70_3"/>
    <property type="match status" value="1"/>
</dbReference>
<keyword evidence="1 4" id="KW-0547">Nucleotide-binding</keyword>
<dbReference type="FunFam" id="3.30.420.40:FF:000026">
    <property type="entry name" value="Heat shock protein 70"/>
    <property type="match status" value="1"/>
</dbReference>
<dbReference type="InterPro" id="IPR029048">
    <property type="entry name" value="HSP70_C_sf"/>
</dbReference>
<dbReference type="FunFam" id="3.90.640.10:FF:000002">
    <property type="entry name" value="Heat shock 70 kDa"/>
    <property type="match status" value="1"/>
</dbReference>
<dbReference type="CDD" id="cd10241">
    <property type="entry name" value="ASKHA_NBD_HSP70_BiP"/>
    <property type="match status" value="1"/>
</dbReference>
<name>A0A1Z5K3Y6_FISSO</name>
<proteinExistence type="inferred from homology"/>
<sequence length="689" mass="74884">MITRSLTSTLLFFFLQNASSLWGSRQSLNAVAKLRGGASGSTIDGPCIGIDLGTTYSCVAVWKNGRVDVCPNEQGHRITPSYVAFCKDGSRLVGDAAKNQAPSNPTGTLFDVKRFIGRKFTDRTVQEDKKLLPFEIAAGKDGKPTLKLDNELKQKHSKYEFAPEEISAMVLRKMKETAETYLGCEVKHAVVTVPAYFNDAQRQATKDAGKIAGLQIDRVINEPTAAAIAYGLDKQDREENILVFDLGGGTFDVTLLSIDHGVFEVRATSGNTHLGGEDFDQRLMEYCISQFKRQSGIDVSDDKRAVQRLRKQCEMAKRTLSTQTSATIDCDALANGVDFTTTISRAKFEELNLDLFKKTMIPVTQVLKDAGMSKNDVDEIILVGGSTRIPKVQEMLTEYFGGKVLNKGINPDEAVAYGAAVQGGILSGHASEATKDVLLLDVAPLSLGIETAGGVMTALIKRGTTIPVKKSQVFSTYADNQPGVNIQVFEGERSMTKSNRLLGQFELGGIPPAPRGVPQIEVSFDVDANGILSISAADKGTGKSETLTITSEKGRLSEDEIERMVKEAEEFAEQDEAERAKVQARNELEAYLYNLKNSISDSLSGKLNEDDRETLSKTVEAALVWLEDHPAAEKAEYDNKQKEVEAIVNPIIKKAYESAGTASGSHADDDFMGEDLDGVDDGPSVEEVD</sequence>
<dbReference type="PRINTS" id="PR00301">
    <property type="entry name" value="HEATSHOCK70"/>
</dbReference>
<accession>A0A1Z5K3Y6</accession>
<evidence type="ECO:0000256" key="4">
    <source>
        <dbReference type="RuleBase" id="RU003322"/>
    </source>
</evidence>
<dbReference type="Proteomes" id="UP000198406">
    <property type="component" value="Unassembled WGS sequence"/>
</dbReference>
<dbReference type="PROSITE" id="PS00329">
    <property type="entry name" value="HSP70_2"/>
    <property type="match status" value="1"/>
</dbReference>
<evidence type="ECO:0000313" key="9">
    <source>
        <dbReference type="Proteomes" id="UP000198406"/>
    </source>
</evidence>
<feature type="region of interest" description="Disordered" evidence="6">
    <location>
        <begin position="659"/>
        <end position="689"/>
    </location>
</feature>
<dbReference type="Gene3D" id="3.90.640.10">
    <property type="entry name" value="Actin, Chain A, domain 4"/>
    <property type="match status" value="1"/>
</dbReference>
<keyword evidence="3 4" id="KW-0067">ATP-binding</keyword>
<keyword evidence="8" id="KW-0346">Stress response</keyword>
<feature type="coiled-coil region" evidence="5">
    <location>
        <begin position="558"/>
        <end position="594"/>
    </location>
</feature>
<gene>
    <name evidence="8" type="ORF">FisN_1Lh425</name>
</gene>
<feature type="compositionally biased region" description="Acidic residues" evidence="6">
    <location>
        <begin position="670"/>
        <end position="689"/>
    </location>
</feature>
<dbReference type="SUPFAM" id="SSF100920">
    <property type="entry name" value="Heat shock protein 70kD (HSP70), peptide-binding domain"/>
    <property type="match status" value="1"/>
</dbReference>
<comment type="caution">
    <text evidence="8">The sequence shown here is derived from an EMBL/GenBank/DDBJ whole genome shotgun (WGS) entry which is preliminary data.</text>
</comment>
<keyword evidence="9" id="KW-1185">Reference proteome</keyword>
<dbReference type="InterPro" id="IPR018181">
    <property type="entry name" value="Heat_shock_70_CS"/>
</dbReference>
<keyword evidence="5" id="KW-0175">Coiled coil</keyword>
<protein>
    <submittedName>
        <fullName evidence="8">Heat shock 70kDa protein 5</fullName>
    </submittedName>
</protein>
<evidence type="ECO:0000256" key="2">
    <source>
        <dbReference type="ARBA" id="ARBA00022824"/>
    </source>
</evidence>
<keyword evidence="2" id="KW-0256">Endoplasmic reticulum</keyword>
<dbReference type="FunFam" id="3.30.30.30:FF:000003">
    <property type="entry name" value="Heat shock protein 9"/>
    <property type="match status" value="1"/>
</dbReference>
<dbReference type="EMBL" id="BDSP01000153">
    <property type="protein sequence ID" value="GAX20919.1"/>
    <property type="molecule type" value="Genomic_DNA"/>
</dbReference>
<keyword evidence="7" id="KW-0732">Signal</keyword>
<evidence type="ECO:0000256" key="3">
    <source>
        <dbReference type="ARBA" id="ARBA00022840"/>
    </source>
</evidence>
<evidence type="ECO:0000256" key="1">
    <source>
        <dbReference type="ARBA" id="ARBA00022741"/>
    </source>
</evidence>
<dbReference type="PROSITE" id="PS00297">
    <property type="entry name" value="HSP70_1"/>
    <property type="match status" value="1"/>
</dbReference>
<dbReference type="InterPro" id="IPR043129">
    <property type="entry name" value="ATPase_NBD"/>
</dbReference>
<dbReference type="GO" id="GO:0140662">
    <property type="term" value="F:ATP-dependent protein folding chaperone"/>
    <property type="evidence" value="ECO:0007669"/>
    <property type="project" value="InterPro"/>
</dbReference>
<dbReference type="InterPro" id="IPR042050">
    <property type="entry name" value="BIP_NBD"/>
</dbReference>
<dbReference type="GO" id="GO:0005524">
    <property type="term" value="F:ATP binding"/>
    <property type="evidence" value="ECO:0007669"/>
    <property type="project" value="UniProtKB-KW"/>
</dbReference>
<evidence type="ECO:0000256" key="5">
    <source>
        <dbReference type="SAM" id="Coils"/>
    </source>
</evidence>